<evidence type="ECO:0000256" key="1">
    <source>
        <dbReference type="SAM" id="MobiDB-lite"/>
    </source>
</evidence>
<dbReference type="EMBL" id="JAUKUA010000002">
    <property type="protein sequence ID" value="KAK0725721.1"/>
    <property type="molecule type" value="Genomic_DNA"/>
</dbReference>
<proteinExistence type="predicted"/>
<comment type="caution">
    <text evidence="2">The sequence shown here is derived from an EMBL/GenBank/DDBJ whole genome shotgun (WGS) entry which is preliminary data.</text>
</comment>
<feature type="region of interest" description="Disordered" evidence="1">
    <location>
        <begin position="55"/>
        <end position="77"/>
    </location>
</feature>
<protein>
    <submittedName>
        <fullName evidence="2">Uncharacterized protein</fullName>
    </submittedName>
</protein>
<dbReference type="Proteomes" id="UP001172102">
    <property type="component" value="Unassembled WGS sequence"/>
</dbReference>
<feature type="compositionally biased region" description="Basic residues" evidence="1">
    <location>
        <begin position="59"/>
        <end position="71"/>
    </location>
</feature>
<keyword evidence="3" id="KW-1185">Reference proteome</keyword>
<evidence type="ECO:0000313" key="2">
    <source>
        <dbReference type="EMBL" id="KAK0725721.1"/>
    </source>
</evidence>
<name>A0AA40E6E8_9PEZI</name>
<evidence type="ECO:0000313" key="3">
    <source>
        <dbReference type="Proteomes" id="UP001172102"/>
    </source>
</evidence>
<gene>
    <name evidence="2" type="ORF">B0H67DRAFT_138292</name>
</gene>
<dbReference type="AlphaFoldDB" id="A0AA40E6E8"/>
<accession>A0AA40E6E8</accession>
<sequence length="229" mass="25312">MVNRKRLYDTLTKTIAYFLPSKMPLGKMWKMGSEELCLGGGSFAKTSLRLHSLRPSTQARRRHGLSPKRSTKNLGPGRNPDYGWNFVAWGLPGGLLLAQHICVSRGGGSLLPLQQPDSIYPTAATVDSHRLSAAKVSVQIWPGCLFLPLRSFFPFILQYISLRRGLSPVTLYSGRAGRLGGVTLLRTARPVLRTWYLATSRPLAAHAMTDCPAKNVYTVDTATEVEPFR</sequence>
<reference evidence="2" key="1">
    <citation type="submission" date="2023-06" db="EMBL/GenBank/DDBJ databases">
        <title>Genome-scale phylogeny and comparative genomics of the fungal order Sordariales.</title>
        <authorList>
            <consortium name="Lawrence Berkeley National Laboratory"/>
            <person name="Hensen N."/>
            <person name="Bonometti L."/>
            <person name="Westerberg I."/>
            <person name="Brannstrom I.O."/>
            <person name="Guillou S."/>
            <person name="Cros-Aarteil S."/>
            <person name="Calhoun S."/>
            <person name="Haridas S."/>
            <person name="Kuo A."/>
            <person name="Mondo S."/>
            <person name="Pangilinan J."/>
            <person name="Riley R."/>
            <person name="Labutti K."/>
            <person name="Andreopoulos B."/>
            <person name="Lipzen A."/>
            <person name="Chen C."/>
            <person name="Yanf M."/>
            <person name="Daum C."/>
            <person name="Ng V."/>
            <person name="Clum A."/>
            <person name="Steindorff A."/>
            <person name="Ohm R."/>
            <person name="Martin F."/>
            <person name="Silar P."/>
            <person name="Natvig D."/>
            <person name="Lalanne C."/>
            <person name="Gautier V."/>
            <person name="Ament-Velasquez S.L."/>
            <person name="Kruys A."/>
            <person name="Hutchinson M.I."/>
            <person name="Powell A.J."/>
            <person name="Barry K."/>
            <person name="Miller A.N."/>
            <person name="Grigoriev I.V."/>
            <person name="Debuchy R."/>
            <person name="Gladieux P."/>
            <person name="Thoren M.H."/>
            <person name="Johannesson H."/>
        </authorList>
    </citation>
    <scope>NUCLEOTIDE SEQUENCE</scope>
    <source>
        <strain evidence="2">SMH4607-1</strain>
    </source>
</reference>
<organism evidence="2 3">
    <name type="scientific">Lasiosphaeris hirsuta</name>
    <dbReference type="NCBI Taxonomy" id="260670"/>
    <lineage>
        <taxon>Eukaryota</taxon>
        <taxon>Fungi</taxon>
        <taxon>Dikarya</taxon>
        <taxon>Ascomycota</taxon>
        <taxon>Pezizomycotina</taxon>
        <taxon>Sordariomycetes</taxon>
        <taxon>Sordariomycetidae</taxon>
        <taxon>Sordariales</taxon>
        <taxon>Lasiosphaeriaceae</taxon>
        <taxon>Lasiosphaeris</taxon>
    </lineage>
</organism>